<evidence type="ECO:0000256" key="1">
    <source>
        <dbReference type="SAM" id="MobiDB-lite"/>
    </source>
</evidence>
<proteinExistence type="predicted"/>
<dbReference type="Proteomes" id="UP001224890">
    <property type="component" value="Unassembled WGS sequence"/>
</dbReference>
<dbReference type="AlphaFoldDB" id="A0AAJ0ABE0"/>
<keyword evidence="3" id="KW-1185">Reference proteome</keyword>
<sequence>MPLASLAFPQRVKNHGCKCAITHAQFGLKGLCLLCKDRLAEGPSSGQGLAVPESWPSLAGALPSKQSM</sequence>
<dbReference type="RefSeq" id="XP_060422644.1">
    <property type="nucleotide sequence ID" value="XM_060567420.1"/>
</dbReference>
<accession>A0AAJ0ABE0</accession>
<reference evidence="2" key="1">
    <citation type="submission" date="2021-06" db="EMBL/GenBank/DDBJ databases">
        <title>Comparative genomics, transcriptomics and evolutionary studies reveal genomic signatures of adaptation to plant cell wall in hemibiotrophic fungi.</title>
        <authorList>
            <consortium name="DOE Joint Genome Institute"/>
            <person name="Baroncelli R."/>
            <person name="Diaz J.F."/>
            <person name="Benocci T."/>
            <person name="Peng M."/>
            <person name="Battaglia E."/>
            <person name="Haridas S."/>
            <person name="Andreopoulos W."/>
            <person name="Labutti K."/>
            <person name="Pangilinan J."/>
            <person name="Floch G.L."/>
            <person name="Makela M.R."/>
            <person name="Henrissat B."/>
            <person name="Grigoriev I.V."/>
            <person name="Crouch J.A."/>
            <person name="De Vries R.P."/>
            <person name="Sukno S.A."/>
            <person name="Thon M.R."/>
        </authorList>
    </citation>
    <scope>NUCLEOTIDE SEQUENCE</scope>
    <source>
        <strain evidence="2">CBS 193.32</strain>
    </source>
</reference>
<gene>
    <name evidence="2" type="ORF">BDP55DRAFT_417759</name>
</gene>
<evidence type="ECO:0000313" key="2">
    <source>
        <dbReference type="EMBL" id="KAK1657880.1"/>
    </source>
</evidence>
<evidence type="ECO:0000313" key="3">
    <source>
        <dbReference type="Proteomes" id="UP001224890"/>
    </source>
</evidence>
<protein>
    <submittedName>
        <fullName evidence="2">Uncharacterized protein</fullName>
    </submittedName>
</protein>
<feature type="region of interest" description="Disordered" evidence="1">
    <location>
        <begin position="42"/>
        <end position="68"/>
    </location>
</feature>
<dbReference type="EMBL" id="JAHMHR010000083">
    <property type="protein sequence ID" value="KAK1657880.1"/>
    <property type="molecule type" value="Genomic_DNA"/>
</dbReference>
<comment type="caution">
    <text evidence="2">The sequence shown here is derived from an EMBL/GenBank/DDBJ whole genome shotgun (WGS) entry which is preliminary data.</text>
</comment>
<organism evidence="2 3">
    <name type="scientific">Colletotrichum godetiae</name>
    <dbReference type="NCBI Taxonomy" id="1209918"/>
    <lineage>
        <taxon>Eukaryota</taxon>
        <taxon>Fungi</taxon>
        <taxon>Dikarya</taxon>
        <taxon>Ascomycota</taxon>
        <taxon>Pezizomycotina</taxon>
        <taxon>Sordariomycetes</taxon>
        <taxon>Hypocreomycetidae</taxon>
        <taxon>Glomerellales</taxon>
        <taxon>Glomerellaceae</taxon>
        <taxon>Colletotrichum</taxon>
        <taxon>Colletotrichum acutatum species complex</taxon>
    </lineage>
</organism>
<name>A0AAJ0ABE0_9PEZI</name>
<dbReference type="GeneID" id="85451946"/>